<dbReference type="InterPro" id="IPR000055">
    <property type="entry name" value="Restrct_endonuc_typeI_TRD"/>
</dbReference>
<keyword evidence="6" id="KW-0378">Hydrolase</keyword>
<gene>
    <name evidence="6" type="ORF">BCM31_04770</name>
</gene>
<dbReference type="RefSeq" id="WP_101313133.1">
    <property type="nucleotide sequence ID" value="NZ_MBPJ01000011.1"/>
</dbReference>
<dbReference type="Gene3D" id="3.90.220.20">
    <property type="entry name" value="DNA methylase specificity domains"/>
    <property type="match status" value="2"/>
</dbReference>
<comment type="similarity">
    <text evidence="1">Belongs to the type-I restriction system S methylase family.</text>
</comment>
<dbReference type="PANTHER" id="PTHR30408">
    <property type="entry name" value="TYPE-1 RESTRICTION ENZYME ECOKI SPECIFICITY PROTEIN"/>
    <property type="match status" value="1"/>
</dbReference>
<dbReference type="GO" id="GO:0003677">
    <property type="term" value="F:DNA binding"/>
    <property type="evidence" value="ECO:0007669"/>
    <property type="project" value="UniProtKB-KW"/>
</dbReference>
<dbReference type="Proteomes" id="UP000233350">
    <property type="component" value="Unassembled WGS sequence"/>
</dbReference>
<keyword evidence="6" id="KW-0255">Endonuclease</keyword>
<dbReference type="SUPFAM" id="SSF116734">
    <property type="entry name" value="DNA methylase specificity domain"/>
    <property type="match status" value="2"/>
</dbReference>
<dbReference type="PANTHER" id="PTHR30408:SF12">
    <property type="entry name" value="TYPE I RESTRICTION ENZYME MJAVIII SPECIFICITY SUBUNIT"/>
    <property type="match status" value="1"/>
</dbReference>
<evidence type="ECO:0000256" key="4">
    <source>
        <dbReference type="SAM" id="Coils"/>
    </source>
</evidence>
<sequence>MAEIFTRKFSEVSGGRFDPQFYMQIFENNLSKIKQKKHEKIGNLVELSTQGYVFEKDKKQNIFQYIEISNIDIENGHIRDVSLIAEKDAPSRARLLVKQDDILVSATRPNRGAIAIVPKNLDGAVASTGFIVIRKVRDKILKQYLAIILKTNISLLQFQQRSTGGNYPAITQDDFKKCLIPLPPFSTQQHIIDLMDKAYKAKKEKENKAKELLDSIDSYLLEELGIILPLRSNSTLDSRIYTQKISALSGSRFDANYHQKYYRDLEKSLLSSPYPLVNLASLINNFKKGIEVGSSEYSQNKEIPFIRVSDITNNGIDFDNVQKFISASLFENLKAYKPKQNELLYSKDGTVGICLEADVSRDYIISGGILRLELKAEVDKDFLCFLLGSYMINVFANRVSIGAVIKHLNIGEFLNLKIPLPPLAIQTQIANRLKSSKFQALSLEKEAKEILNKAKIDVETLLLSAGGGGNPCI</sequence>
<evidence type="ECO:0000313" key="6">
    <source>
        <dbReference type="EMBL" id="PKT81099.1"/>
    </source>
</evidence>
<accession>A0A2N3PJ80</accession>
<keyword evidence="7" id="KW-1185">Reference proteome</keyword>
<dbReference type="CDD" id="cd16961">
    <property type="entry name" value="RMtype1_S_TRD-CR_like"/>
    <property type="match status" value="1"/>
</dbReference>
<dbReference type="InterPro" id="IPR044946">
    <property type="entry name" value="Restrct_endonuc_typeI_TRD_sf"/>
</dbReference>
<organism evidence="6 7">
    <name type="scientific">Helicobacter winghamensis</name>
    <dbReference type="NCBI Taxonomy" id="157268"/>
    <lineage>
        <taxon>Bacteria</taxon>
        <taxon>Pseudomonadati</taxon>
        <taxon>Campylobacterota</taxon>
        <taxon>Epsilonproteobacteria</taxon>
        <taxon>Campylobacterales</taxon>
        <taxon>Helicobacteraceae</taxon>
        <taxon>Helicobacter</taxon>
    </lineage>
</organism>
<evidence type="ECO:0000256" key="1">
    <source>
        <dbReference type="ARBA" id="ARBA00010923"/>
    </source>
</evidence>
<evidence type="ECO:0000313" key="7">
    <source>
        <dbReference type="Proteomes" id="UP000233350"/>
    </source>
</evidence>
<feature type="domain" description="Type I restriction modification DNA specificity" evidence="5">
    <location>
        <begin position="287"/>
        <end position="448"/>
    </location>
</feature>
<feature type="coiled-coil region" evidence="4">
    <location>
        <begin position="195"/>
        <end position="222"/>
    </location>
</feature>
<keyword evidence="4" id="KW-0175">Coiled coil</keyword>
<evidence type="ECO:0000259" key="5">
    <source>
        <dbReference type="Pfam" id="PF01420"/>
    </source>
</evidence>
<keyword evidence="3" id="KW-0238">DNA-binding</keyword>
<dbReference type="InterPro" id="IPR052021">
    <property type="entry name" value="Type-I_RS_S_subunit"/>
</dbReference>
<dbReference type="OrthoDB" id="5318908at2"/>
<evidence type="ECO:0000256" key="3">
    <source>
        <dbReference type="ARBA" id="ARBA00023125"/>
    </source>
</evidence>
<reference evidence="6 7" key="1">
    <citation type="submission" date="2016-07" db="EMBL/GenBank/DDBJ databases">
        <title>Detection of Helicobacter winghamensis from caecal content of red fox (Vulpes vulpes).</title>
        <authorList>
            <person name="Zanoni R.G."/>
            <person name="Florio D."/>
            <person name="Caffara M."/>
            <person name="Renzi M."/>
            <person name="Parisi A."/>
            <person name="Pasquali F."/>
            <person name="Manfreda G."/>
        </authorList>
    </citation>
    <scope>NUCLEOTIDE SEQUENCE [LARGE SCALE GENOMIC DNA]</scope>
    <source>
        <strain evidence="6 7">295_13</strain>
    </source>
</reference>
<dbReference type="GO" id="GO:0004519">
    <property type="term" value="F:endonuclease activity"/>
    <property type="evidence" value="ECO:0007669"/>
    <property type="project" value="UniProtKB-KW"/>
</dbReference>
<proteinExistence type="inferred from homology"/>
<keyword evidence="2" id="KW-0680">Restriction system</keyword>
<evidence type="ECO:0000256" key="2">
    <source>
        <dbReference type="ARBA" id="ARBA00022747"/>
    </source>
</evidence>
<name>A0A2N3PJ80_9HELI</name>
<keyword evidence="6" id="KW-0540">Nuclease</keyword>
<feature type="domain" description="Type I restriction modification DNA specificity" evidence="5">
    <location>
        <begin position="40"/>
        <end position="208"/>
    </location>
</feature>
<dbReference type="GO" id="GO:0009307">
    <property type="term" value="P:DNA restriction-modification system"/>
    <property type="evidence" value="ECO:0007669"/>
    <property type="project" value="UniProtKB-KW"/>
</dbReference>
<dbReference type="EMBL" id="MBPK01000032">
    <property type="protein sequence ID" value="PKT81099.1"/>
    <property type="molecule type" value="Genomic_DNA"/>
</dbReference>
<comment type="caution">
    <text evidence="6">The sequence shown here is derived from an EMBL/GenBank/DDBJ whole genome shotgun (WGS) entry which is preliminary data.</text>
</comment>
<dbReference type="Pfam" id="PF01420">
    <property type="entry name" value="Methylase_S"/>
    <property type="match status" value="2"/>
</dbReference>
<protein>
    <submittedName>
        <fullName evidence="6">Restriction endonuclease subunit S</fullName>
    </submittedName>
</protein>
<dbReference type="AlphaFoldDB" id="A0A2N3PJ80"/>